<feature type="transmembrane region" description="Helical" evidence="9">
    <location>
        <begin position="149"/>
        <end position="168"/>
    </location>
</feature>
<feature type="transmembrane region" description="Helical" evidence="9">
    <location>
        <begin position="250"/>
        <end position="268"/>
    </location>
</feature>
<dbReference type="STRING" id="665467.SAMN02982931_03105"/>
<dbReference type="Gene3D" id="3.40.50.300">
    <property type="entry name" value="P-loop containing nucleotide triphosphate hydrolases"/>
    <property type="match status" value="1"/>
</dbReference>
<feature type="transmembrane region" description="Helical" evidence="9">
    <location>
        <begin position="30"/>
        <end position="50"/>
    </location>
</feature>
<dbReference type="GO" id="GO:0015658">
    <property type="term" value="F:branched-chain amino acid transmembrane transporter activity"/>
    <property type="evidence" value="ECO:0007669"/>
    <property type="project" value="InterPro"/>
</dbReference>
<accession>A0A1G6D792</accession>
<keyword evidence="5" id="KW-0547">Nucleotide-binding</keyword>
<evidence type="ECO:0000256" key="4">
    <source>
        <dbReference type="ARBA" id="ARBA00022692"/>
    </source>
</evidence>
<dbReference type="Proteomes" id="UP000199071">
    <property type="component" value="Unassembled WGS sequence"/>
</dbReference>
<keyword evidence="3" id="KW-1003">Cell membrane</keyword>
<dbReference type="Pfam" id="PF00005">
    <property type="entry name" value="ABC_tran"/>
    <property type="match status" value="1"/>
</dbReference>
<dbReference type="PANTHER" id="PTHR45772:SF9">
    <property type="entry name" value="CONSERVED COMPONENT OF ABC TRANSPORTER FOR NATURAL AMINO ACIDS"/>
    <property type="match status" value="1"/>
</dbReference>
<sequence length="560" mass="59636">MTAGRLWLGPLLILAVVGLAVVPIYANGYYLALGISMLNYVVLATAWALFSGPTRYISLATAAFFGIGAYTMAVLSEAIPVAAVIVVAAAVGVAVALVVGLATLRLRGVFFVIFTFGLAELIRQIVTWYEVKITKTVGRYIFLDIGQEQIYWQLLALAVLVFVVGWLIGRSRLGLAMRVIGDDETVARHVAIDTTRAKLILFAVSAAFMSVAGAVMAPRWTYIDSAIAFNPMISFQVVIMALLGGAGKLYGPLLGVIPLVLLFEVINANFPNHFAIVLGVVFIVIVYFLPGGVAGLYDRWRAGSIRLPVVATRDSAAPGSATLELVGLRKAFGGLVAVDDLDLRAAPGEIVGLIGPNGSGKTTALNLISGALKPDSGDILFKGRPITGLPANRIARLGVARTFQIVRVLEHLSCLENIVAGLAFRPQPLWGDAARRRGRELLDRVGLAERADVPAGDLTYIDQKRLELARALALDPELLLLDEWLAGLNPSELVIGIELIQSLRDEGLTIVMVEHVMDAIRTLCDRCVVMNAGARIADGPPSAVLAEPDVIAAYLGGADA</sequence>
<evidence type="ECO:0000256" key="9">
    <source>
        <dbReference type="SAM" id="Phobius"/>
    </source>
</evidence>
<dbReference type="CDD" id="cd06581">
    <property type="entry name" value="TM_PBP1_LivM_like"/>
    <property type="match status" value="1"/>
</dbReference>
<keyword evidence="8 9" id="KW-0472">Membrane</keyword>
<keyword evidence="6" id="KW-0067">ATP-binding</keyword>
<dbReference type="AlphaFoldDB" id="A0A1G6D792"/>
<dbReference type="GO" id="GO:0005886">
    <property type="term" value="C:plasma membrane"/>
    <property type="evidence" value="ECO:0007669"/>
    <property type="project" value="UniProtKB-SubCell"/>
</dbReference>
<feature type="transmembrane region" description="Helical" evidence="9">
    <location>
        <begin position="81"/>
        <end position="102"/>
    </location>
</feature>
<dbReference type="SUPFAM" id="SSF52540">
    <property type="entry name" value="P-loop containing nucleoside triphosphate hydrolases"/>
    <property type="match status" value="1"/>
</dbReference>
<evidence type="ECO:0000256" key="3">
    <source>
        <dbReference type="ARBA" id="ARBA00022475"/>
    </source>
</evidence>
<evidence type="ECO:0000256" key="1">
    <source>
        <dbReference type="ARBA" id="ARBA00004651"/>
    </source>
</evidence>
<dbReference type="InterPro" id="IPR003439">
    <property type="entry name" value="ABC_transporter-like_ATP-bd"/>
</dbReference>
<dbReference type="InterPro" id="IPR051120">
    <property type="entry name" value="ABC_AA/LPS_Transport"/>
</dbReference>
<dbReference type="EMBL" id="FMXQ01000006">
    <property type="protein sequence ID" value="SDB40970.1"/>
    <property type="molecule type" value="Genomic_DNA"/>
</dbReference>
<dbReference type="Pfam" id="PF12399">
    <property type="entry name" value="BCA_ABC_TP_C"/>
    <property type="match status" value="1"/>
</dbReference>
<proteinExistence type="predicted"/>
<keyword evidence="2" id="KW-0813">Transport</keyword>
<dbReference type="InterPro" id="IPR001851">
    <property type="entry name" value="ABC_transp_permease"/>
</dbReference>
<dbReference type="InterPro" id="IPR043428">
    <property type="entry name" value="LivM-like"/>
</dbReference>
<dbReference type="Pfam" id="PF02653">
    <property type="entry name" value="BPD_transp_2"/>
    <property type="match status" value="1"/>
</dbReference>
<gene>
    <name evidence="11" type="ORF">SAMN02982931_03105</name>
</gene>
<evidence type="ECO:0000259" key="10">
    <source>
        <dbReference type="PROSITE" id="PS50893"/>
    </source>
</evidence>
<evidence type="ECO:0000313" key="11">
    <source>
        <dbReference type="EMBL" id="SDB40970.1"/>
    </source>
</evidence>
<feature type="transmembrane region" description="Helical" evidence="9">
    <location>
        <begin position="199"/>
        <end position="220"/>
    </location>
</feature>
<dbReference type="PROSITE" id="PS50893">
    <property type="entry name" value="ABC_TRANSPORTER_2"/>
    <property type="match status" value="1"/>
</dbReference>
<dbReference type="InterPro" id="IPR032823">
    <property type="entry name" value="BCA_ABC_TP_C"/>
</dbReference>
<feature type="domain" description="ABC transporter" evidence="10">
    <location>
        <begin position="323"/>
        <end position="557"/>
    </location>
</feature>
<dbReference type="GO" id="GO:0005524">
    <property type="term" value="F:ATP binding"/>
    <property type="evidence" value="ECO:0007669"/>
    <property type="project" value="UniProtKB-KW"/>
</dbReference>
<evidence type="ECO:0000256" key="8">
    <source>
        <dbReference type="ARBA" id="ARBA00023136"/>
    </source>
</evidence>
<reference evidence="11 12" key="1">
    <citation type="submission" date="2016-10" db="EMBL/GenBank/DDBJ databases">
        <authorList>
            <person name="de Groot N.N."/>
        </authorList>
    </citation>
    <scope>NUCLEOTIDE SEQUENCE [LARGE SCALE GENOMIC DNA]</scope>
    <source>
        <strain evidence="11 12">ATCC 35022</strain>
    </source>
</reference>
<evidence type="ECO:0000256" key="2">
    <source>
        <dbReference type="ARBA" id="ARBA00022448"/>
    </source>
</evidence>
<dbReference type="RefSeq" id="WP_244521289.1">
    <property type="nucleotide sequence ID" value="NZ_FMXQ01000006.1"/>
</dbReference>
<evidence type="ECO:0000256" key="6">
    <source>
        <dbReference type="ARBA" id="ARBA00022840"/>
    </source>
</evidence>
<feature type="transmembrane region" description="Helical" evidence="9">
    <location>
        <begin position="274"/>
        <end position="297"/>
    </location>
</feature>
<feature type="transmembrane region" description="Helical" evidence="9">
    <location>
        <begin position="109"/>
        <end position="129"/>
    </location>
</feature>
<comment type="subcellular location">
    <subcellularLocation>
        <location evidence="1">Cell membrane</location>
        <topology evidence="1">Multi-pass membrane protein</topology>
    </subcellularLocation>
</comment>
<protein>
    <submittedName>
        <fullName evidence="11">Branched-chain amino acid transport system permease protein</fullName>
    </submittedName>
</protein>
<dbReference type="SMART" id="SM00382">
    <property type="entry name" value="AAA"/>
    <property type="match status" value="1"/>
</dbReference>
<dbReference type="GO" id="GO:0016887">
    <property type="term" value="F:ATP hydrolysis activity"/>
    <property type="evidence" value="ECO:0007669"/>
    <property type="project" value="InterPro"/>
</dbReference>
<dbReference type="PANTHER" id="PTHR45772">
    <property type="entry name" value="CONSERVED COMPONENT OF ABC TRANSPORTER FOR NATURAL AMINO ACIDS-RELATED"/>
    <property type="match status" value="1"/>
</dbReference>
<organism evidence="11 12">
    <name type="scientific">Bauldia litoralis</name>
    <dbReference type="NCBI Taxonomy" id="665467"/>
    <lineage>
        <taxon>Bacteria</taxon>
        <taxon>Pseudomonadati</taxon>
        <taxon>Pseudomonadota</taxon>
        <taxon>Alphaproteobacteria</taxon>
        <taxon>Hyphomicrobiales</taxon>
        <taxon>Kaistiaceae</taxon>
        <taxon>Bauldia</taxon>
    </lineage>
</organism>
<keyword evidence="4 9" id="KW-0812">Transmembrane</keyword>
<evidence type="ECO:0000313" key="12">
    <source>
        <dbReference type="Proteomes" id="UP000199071"/>
    </source>
</evidence>
<dbReference type="InterPro" id="IPR003593">
    <property type="entry name" value="AAA+_ATPase"/>
</dbReference>
<keyword evidence="7 9" id="KW-1133">Transmembrane helix</keyword>
<dbReference type="InterPro" id="IPR027417">
    <property type="entry name" value="P-loop_NTPase"/>
</dbReference>
<name>A0A1G6D792_9HYPH</name>
<keyword evidence="12" id="KW-1185">Reference proteome</keyword>
<dbReference type="CDD" id="cd03219">
    <property type="entry name" value="ABC_Mj1267_LivG_branched"/>
    <property type="match status" value="1"/>
</dbReference>
<feature type="transmembrane region" description="Helical" evidence="9">
    <location>
        <begin position="57"/>
        <end position="75"/>
    </location>
</feature>
<evidence type="ECO:0000256" key="5">
    <source>
        <dbReference type="ARBA" id="ARBA00022741"/>
    </source>
</evidence>
<evidence type="ECO:0000256" key="7">
    <source>
        <dbReference type="ARBA" id="ARBA00022989"/>
    </source>
</evidence>